<evidence type="ECO:0000256" key="3">
    <source>
        <dbReference type="ARBA" id="ARBA00022840"/>
    </source>
</evidence>
<dbReference type="AlphaFoldDB" id="F8ACY9"/>
<organism evidence="5 6">
    <name type="scientific">Thermodesulfatator indicus (strain DSM 15286 / JCM 11887 / CIR29812)</name>
    <dbReference type="NCBI Taxonomy" id="667014"/>
    <lineage>
        <taxon>Bacteria</taxon>
        <taxon>Pseudomonadati</taxon>
        <taxon>Thermodesulfobacteriota</taxon>
        <taxon>Thermodesulfobacteria</taxon>
        <taxon>Thermodesulfobacteriales</taxon>
        <taxon>Thermodesulfatatoraceae</taxon>
        <taxon>Thermodesulfatator</taxon>
    </lineage>
</organism>
<dbReference type="PROSITE" id="PS00675">
    <property type="entry name" value="SIGMA54_INTERACT_1"/>
    <property type="match status" value="1"/>
</dbReference>
<dbReference type="CDD" id="cd03225">
    <property type="entry name" value="ABC_cobalt_CbiO_domain1"/>
    <property type="match status" value="2"/>
</dbReference>
<dbReference type="InterPro" id="IPR003439">
    <property type="entry name" value="ABC_transporter-like_ATP-bd"/>
</dbReference>
<evidence type="ECO:0000256" key="2">
    <source>
        <dbReference type="ARBA" id="ARBA00022741"/>
    </source>
</evidence>
<dbReference type="GO" id="GO:0016887">
    <property type="term" value="F:ATP hydrolysis activity"/>
    <property type="evidence" value="ECO:0007669"/>
    <property type="project" value="InterPro"/>
</dbReference>
<dbReference type="InterPro" id="IPR017871">
    <property type="entry name" value="ABC_transporter-like_CS"/>
</dbReference>
<dbReference type="InterPro" id="IPR015856">
    <property type="entry name" value="ABC_transpr_CbiO/EcfA_su"/>
</dbReference>
<keyword evidence="1" id="KW-0813">Transport</keyword>
<keyword evidence="3" id="KW-0067">ATP-binding</keyword>
<protein>
    <submittedName>
        <fullName evidence="5">Sigma 54 interacting domain protein</fullName>
    </submittedName>
</protein>
<dbReference type="HOGENOM" id="CLU_000604_86_7_0"/>
<dbReference type="EMBL" id="CP002683">
    <property type="protein sequence ID" value="AEH45855.1"/>
    <property type="molecule type" value="Genomic_DNA"/>
</dbReference>
<dbReference type="GO" id="GO:0005524">
    <property type="term" value="F:ATP binding"/>
    <property type="evidence" value="ECO:0007669"/>
    <property type="project" value="UniProtKB-KW"/>
</dbReference>
<dbReference type="InterPro" id="IPR025662">
    <property type="entry name" value="Sigma_54_int_dom_ATP-bd_1"/>
</dbReference>
<feature type="domain" description="ABC transporter" evidence="4">
    <location>
        <begin position="3"/>
        <end position="241"/>
    </location>
</feature>
<proteinExistence type="predicted"/>
<evidence type="ECO:0000256" key="1">
    <source>
        <dbReference type="ARBA" id="ARBA00022448"/>
    </source>
</evidence>
<dbReference type="PANTHER" id="PTHR43553">
    <property type="entry name" value="HEAVY METAL TRANSPORTER"/>
    <property type="match status" value="1"/>
</dbReference>
<dbReference type="SUPFAM" id="SSF52540">
    <property type="entry name" value="P-loop containing nucleoside triphosphate hydrolases"/>
    <property type="match status" value="2"/>
</dbReference>
<dbReference type="InterPro" id="IPR050095">
    <property type="entry name" value="ECF_ABC_transporter_ATP-bd"/>
</dbReference>
<dbReference type="RefSeq" id="WP_013908594.1">
    <property type="nucleotide sequence ID" value="NC_015681.1"/>
</dbReference>
<reference evidence="6" key="1">
    <citation type="submission" date="2011-04" db="EMBL/GenBank/DDBJ databases">
        <title>The complete genome of Thermodesulfatator indicus DSM 15286.</title>
        <authorList>
            <person name="Lucas S."/>
            <person name="Copeland A."/>
            <person name="Lapidus A."/>
            <person name="Bruce D."/>
            <person name="Goodwin L."/>
            <person name="Pitluck S."/>
            <person name="Peters L."/>
            <person name="Kyrpides N."/>
            <person name="Mavromatis K."/>
            <person name="Pagani I."/>
            <person name="Ivanova N."/>
            <person name="Saunders L."/>
            <person name="Detter J.C."/>
            <person name="Tapia R."/>
            <person name="Han C."/>
            <person name="Land M."/>
            <person name="Hauser L."/>
            <person name="Markowitz V."/>
            <person name="Cheng J.-F."/>
            <person name="Hugenholtz P."/>
            <person name="Woyke T."/>
            <person name="Wu D."/>
            <person name="Spring S."/>
            <person name="Schroeder M."/>
            <person name="Brambilla E."/>
            <person name="Klenk H.-P."/>
            <person name="Eisen J.A."/>
        </authorList>
    </citation>
    <scope>NUCLEOTIDE SEQUENCE [LARGE SCALE GENOMIC DNA]</scope>
    <source>
        <strain evidence="6">DSM 15286 / JCM 11887 / CIR29812</strain>
    </source>
</reference>
<reference evidence="5 6" key="2">
    <citation type="journal article" date="2012" name="Stand. Genomic Sci.">
        <title>Complete genome sequence of the thermophilic sulfate-reducing ocean bacterium Thermodesulfatator indicus type strain (CIR29812(T)).</title>
        <authorList>
            <person name="Anderson I."/>
            <person name="Saunders E."/>
            <person name="Lapidus A."/>
            <person name="Nolan M."/>
            <person name="Lucas S."/>
            <person name="Tice H."/>
            <person name="Del Rio T.G."/>
            <person name="Cheng J.F."/>
            <person name="Han C."/>
            <person name="Tapia R."/>
            <person name="Goodwin L.A."/>
            <person name="Pitluck S."/>
            <person name="Liolios K."/>
            <person name="Mavromatis K."/>
            <person name="Pagani I."/>
            <person name="Ivanova N."/>
            <person name="Mikhailova N."/>
            <person name="Pati A."/>
            <person name="Chen A."/>
            <person name="Palaniappan K."/>
            <person name="Land M."/>
            <person name="Hauser L."/>
            <person name="Jeffries C.D."/>
            <person name="Chang Y.J."/>
            <person name="Brambilla E.M."/>
            <person name="Rohde M."/>
            <person name="Spring S."/>
            <person name="Goker M."/>
            <person name="Detter J.C."/>
            <person name="Woyke T."/>
            <person name="Bristow J."/>
            <person name="Eisen J.A."/>
            <person name="Markowitz V."/>
            <person name="Hugenholtz P."/>
            <person name="Kyrpides N.C."/>
            <person name="Klenk H.P."/>
        </authorList>
    </citation>
    <scope>NUCLEOTIDE SEQUENCE [LARGE SCALE GENOMIC DNA]</scope>
    <source>
        <strain evidence="6">DSM 15286 / JCM 11887 / CIR29812</strain>
    </source>
</reference>
<dbReference type="InterPro" id="IPR003593">
    <property type="entry name" value="AAA+_ATPase"/>
</dbReference>
<keyword evidence="2" id="KW-0547">Nucleotide-binding</keyword>
<dbReference type="eggNOG" id="COG1122">
    <property type="taxonomic scope" value="Bacteria"/>
</dbReference>
<gene>
    <name evidence="5" type="ordered locus">Thein_2002</name>
</gene>
<dbReference type="Gene3D" id="3.40.50.300">
    <property type="entry name" value="P-loop containing nucleotide triphosphate hydrolases"/>
    <property type="match status" value="2"/>
</dbReference>
<dbReference type="GO" id="GO:0042626">
    <property type="term" value="F:ATPase-coupled transmembrane transporter activity"/>
    <property type="evidence" value="ECO:0007669"/>
    <property type="project" value="TreeGrafter"/>
</dbReference>
<keyword evidence="6" id="KW-1185">Reference proteome</keyword>
<evidence type="ECO:0000259" key="4">
    <source>
        <dbReference type="PROSITE" id="PS50893"/>
    </source>
</evidence>
<dbReference type="STRING" id="667014.Thein_2002"/>
<dbReference type="OrthoDB" id="9782163at2"/>
<dbReference type="InParanoid" id="F8ACY9"/>
<dbReference type="PROSITE" id="PS50893">
    <property type="entry name" value="ABC_TRANSPORTER_2"/>
    <property type="match status" value="2"/>
</dbReference>
<dbReference type="KEGG" id="tid:Thein_2002"/>
<sequence length="453" mass="50237">MIVRVKDLSYRYPGAERPALSGVTFEVKKGELFLLAGETGSGKSTLISVLCGLIPGEAGGEFSGQVEVLGHRWPVPPEALYPEVSVVFQSPAEQLIADKVFSEVAFGLENLEFSPEKIKEKVAKALESVGLFGFEDRELSTLSGGERQRVAIAAALAPEPKLLLLDEPLAQLDPKAAQSIMALLQKIVARGITVILAEHRLNFALPAVNRLCFLEKGKVKFLGKTKDFKPPERKLKTFKPQKIGSPLLEVKELYFGYPQRPLIFSGLNFTFYEGERVALLGPNGSGKSTFLHLLAGLLKPVKGKIIYRGKPERERLLVSLLLQDPDLMLIKERVRAELAFAPQNLGLSWKITEKRLDETARRLNISALLDRVPFSLSRGQRLRVALGSLLTGEPKILLLDEPTTAQDFENASRLLEDLQAELVIFSTHDEDLARTLASRILRFKEGKIKEERP</sequence>
<dbReference type="SMART" id="SM00382">
    <property type="entry name" value="AAA"/>
    <property type="match status" value="2"/>
</dbReference>
<dbReference type="Proteomes" id="UP000006793">
    <property type="component" value="Chromosome"/>
</dbReference>
<dbReference type="Pfam" id="PF00005">
    <property type="entry name" value="ABC_tran"/>
    <property type="match status" value="2"/>
</dbReference>
<feature type="domain" description="ABC transporter" evidence="4">
    <location>
        <begin position="248"/>
        <end position="453"/>
    </location>
</feature>
<name>F8ACY9_THEID</name>
<evidence type="ECO:0000313" key="5">
    <source>
        <dbReference type="EMBL" id="AEH45855.1"/>
    </source>
</evidence>
<evidence type="ECO:0000313" key="6">
    <source>
        <dbReference type="Proteomes" id="UP000006793"/>
    </source>
</evidence>
<dbReference type="InterPro" id="IPR027417">
    <property type="entry name" value="P-loop_NTPase"/>
</dbReference>
<dbReference type="GO" id="GO:0043190">
    <property type="term" value="C:ATP-binding cassette (ABC) transporter complex"/>
    <property type="evidence" value="ECO:0007669"/>
    <property type="project" value="TreeGrafter"/>
</dbReference>
<dbReference type="PROSITE" id="PS00211">
    <property type="entry name" value="ABC_TRANSPORTER_1"/>
    <property type="match status" value="1"/>
</dbReference>
<dbReference type="PaxDb" id="667014-Thein_2002"/>
<accession>F8ACY9</accession>